<keyword evidence="2" id="KW-1185">Reference proteome</keyword>
<reference evidence="1 2" key="1">
    <citation type="submission" date="2019-03" db="EMBL/GenBank/DDBJ databases">
        <title>Genomic Encyclopedia of Type Strains, Phase IV (KMG-IV): sequencing the most valuable type-strain genomes for metagenomic binning, comparative biology and taxonomic classification.</title>
        <authorList>
            <person name="Goeker M."/>
        </authorList>
    </citation>
    <scope>NUCLEOTIDE SEQUENCE [LARGE SCALE GENOMIC DNA]</scope>
    <source>
        <strain evidence="1 2">DSM 45765</strain>
    </source>
</reference>
<dbReference type="RefSeq" id="WP_132879733.1">
    <property type="nucleotide sequence ID" value="NZ_SLXQ01000014.1"/>
</dbReference>
<proteinExistence type="predicted"/>
<dbReference type="Proteomes" id="UP000294911">
    <property type="component" value="Unassembled WGS sequence"/>
</dbReference>
<evidence type="ECO:0000313" key="1">
    <source>
        <dbReference type="EMBL" id="TCP46294.1"/>
    </source>
</evidence>
<organism evidence="1 2">
    <name type="scientific">Tamaricihabitans halophyticus</name>
    <dbReference type="NCBI Taxonomy" id="1262583"/>
    <lineage>
        <taxon>Bacteria</taxon>
        <taxon>Bacillati</taxon>
        <taxon>Actinomycetota</taxon>
        <taxon>Actinomycetes</taxon>
        <taxon>Pseudonocardiales</taxon>
        <taxon>Pseudonocardiaceae</taxon>
        <taxon>Tamaricihabitans</taxon>
    </lineage>
</organism>
<protein>
    <submittedName>
        <fullName evidence="1">Uncharacterized protein</fullName>
    </submittedName>
</protein>
<sequence length="131" mass="14004">MPINPLTLPWALGAAGLAAVRAAGELVLALPRIARALEQLAPAGPALSQLADLRGTVQRLEQLGNFLAEELPEAVFQLEGLRARLSAVERQLGSATTEFTAIDAALRDLQATLERVRPLDRTPNATRKHSP</sequence>
<dbReference type="EMBL" id="SLXQ01000014">
    <property type="protein sequence ID" value="TCP46294.1"/>
    <property type="molecule type" value="Genomic_DNA"/>
</dbReference>
<name>A0A4R2QD11_9PSEU</name>
<comment type="caution">
    <text evidence="1">The sequence shown here is derived from an EMBL/GenBank/DDBJ whole genome shotgun (WGS) entry which is preliminary data.</text>
</comment>
<evidence type="ECO:0000313" key="2">
    <source>
        <dbReference type="Proteomes" id="UP000294911"/>
    </source>
</evidence>
<gene>
    <name evidence="1" type="ORF">EV191_11491</name>
</gene>
<accession>A0A4R2QD11</accession>
<dbReference type="AlphaFoldDB" id="A0A4R2QD11"/>
<dbReference type="OrthoDB" id="3481153at2"/>